<evidence type="ECO:0000256" key="6">
    <source>
        <dbReference type="ARBA" id="ARBA00022598"/>
    </source>
</evidence>
<keyword evidence="8 10" id="KW-0547">Nucleotide-binding</keyword>
<dbReference type="InterPro" id="IPR048267">
    <property type="entry name" value="Arginosuc_syn_N"/>
</dbReference>
<feature type="binding site" evidence="10">
    <location>
        <position position="109"/>
    </location>
    <ligand>
        <name>L-citrulline</name>
        <dbReference type="ChEBI" id="CHEBI:57743"/>
    </ligand>
</feature>
<dbReference type="SUPFAM" id="SSF69864">
    <property type="entry name" value="Argininosuccinate synthetase, C-terminal domain"/>
    <property type="match status" value="1"/>
</dbReference>
<organism evidence="14 15">
    <name type="scientific">Limosilactobacillus fermentum (strain NBRC 3956 / LMG 18251)</name>
    <name type="common">Lactobacillus fermentum</name>
    <dbReference type="NCBI Taxonomy" id="334390"/>
    <lineage>
        <taxon>Bacteria</taxon>
        <taxon>Bacillati</taxon>
        <taxon>Bacillota</taxon>
        <taxon>Bacilli</taxon>
        <taxon>Lactobacillales</taxon>
        <taxon>Lactobacillaceae</taxon>
        <taxon>Limosilactobacillus</taxon>
    </lineage>
</organism>
<dbReference type="PANTHER" id="PTHR11587:SF2">
    <property type="entry name" value="ARGININOSUCCINATE SYNTHASE"/>
    <property type="match status" value="1"/>
</dbReference>
<dbReference type="NCBIfam" id="NF001770">
    <property type="entry name" value="PRK00509.1"/>
    <property type="match status" value="1"/>
</dbReference>
<protein>
    <recommendedName>
        <fullName evidence="3 10">Argininosuccinate synthase</fullName>
        <ecNumber evidence="3 10">6.3.4.5</ecNumber>
    </recommendedName>
    <alternativeName>
        <fullName evidence="10">Citrulline--aspartate ligase</fullName>
    </alternativeName>
</protein>
<feature type="binding site" evidence="10">
    <location>
        <position position="106"/>
    </location>
    <ligand>
        <name>L-aspartate</name>
        <dbReference type="ChEBI" id="CHEBI:29991"/>
    </ligand>
</feature>
<feature type="region of interest" description="Disordered" evidence="11">
    <location>
        <begin position="379"/>
        <end position="399"/>
    </location>
</feature>
<dbReference type="SUPFAM" id="SSF52402">
    <property type="entry name" value="Adenine nucleotide alpha hydrolases-like"/>
    <property type="match status" value="1"/>
</dbReference>
<dbReference type="Gene3D" id="3.90.1260.10">
    <property type="entry name" value="Argininosuccinate synthetase, chain A, domain 2"/>
    <property type="match status" value="1"/>
</dbReference>
<evidence type="ECO:0000256" key="1">
    <source>
        <dbReference type="ARBA" id="ARBA00004967"/>
    </source>
</evidence>
<comment type="similarity">
    <text evidence="10">Belongs to the argininosuccinate synthase family. Type 1 subfamily.</text>
</comment>
<dbReference type="InterPro" id="IPR024074">
    <property type="entry name" value="AS_cat/multimer_dom_body"/>
</dbReference>
<dbReference type="Pfam" id="PF20979">
    <property type="entry name" value="Arginosuc_syn_C"/>
    <property type="match status" value="1"/>
</dbReference>
<feature type="binding site" evidence="10">
    <location>
        <position position="101"/>
    </location>
    <ligand>
        <name>L-aspartate</name>
        <dbReference type="ChEBI" id="CHEBI:29991"/>
    </ligand>
</feature>
<evidence type="ECO:0000256" key="9">
    <source>
        <dbReference type="ARBA" id="ARBA00022840"/>
    </source>
</evidence>
<dbReference type="AlphaFoldDB" id="A0ABF7R4B8"/>
<dbReference type="FunFam" id="1.20.5.470:FF:000002">
    <property type="entry name" value="Argininosuccinate synthase"/>
    <property type="match status" value="1"/>
</dbReference>
<comment type="pathway">
    <text evidence="1 10">Amino-acid biosynthesis; L-arginine biosynthesis; L-arginine from L-ornithine and carbamoyl phosphate: step 2/3.</text>
</comment>
<dbReference type="InterPro" id="IPR048268">
    <property type="entry name" value="Arginosuc_syn_C"/>
</dbReference>
<evidence type="ECO:0000256" key="5">
    <source>
        <dbReference type="ARBA" id="ARBA00022571"/>
    </source>
</evidence>
<keyword evidence="6 10" id="KW-0436">Ligase</keyword>
<comment type="catalytic activity">
    <reaction evidence="10">
        <text>L-citrulline + L-aspartate + ATP = 2-(N(omega)-L-arginino)succinate + AMP + diphosphate + H(+)</text>
        <dbReference type="Rhea" id="RHEA:10932"/>
        <dbReference type="ChEBI" id="CHEBI:15378"/>
        <dbReference type="ChEBI" id="CHEBI:29991"/>
        <dbReference type="ChEBI" id="CHEBI:30616"/>
        <dbReference type="ChEBI" id="CHEBI:33019"/>
        <dbReference type="ChEBI" id="CHEBI:57472"/>
        <dbReference type="ChEBI" id="CHEBI:57743"/>
        <dbReference type="ChEBI" id="CHEBI:456215"/>
        <dbReference type="EC" id="6.3.4.5"/>
    </reaction>
</comment>
<dbReference type="GO" id="GO:0006526">
    <property type="term" value="P:L-arginine biosynthetic process"/>
    <property type="evidence" value="ECO:0007669"/>
    <property type="project" value="UniProtKB-UniRule"/>
</dbReference>
<feature type="binding site" evidence="10">
    <location>
        <position position="242"/>
    </location>
    <ligand>
        <name>L-citrulline</name>
        <dbReference type="ChEBI" id="CHEBI:57743"/>
    </ligand>
</feature>
<gene>
    <name evidence="10" type="primary">argG</name>
    <name evidence="14" type="ordered locus">LAF_1625</name>
</gene>
<dbReference type="Proteomes" id="UP000001697">
    <property type="component" value="Chromosome"/>
</dbReference>
<sequence>MEIAWLKNKGYDVIACCIDVGEGKDLEAIKEKGLKVGAIKSVVIDAKEEFASEYCLPALQAHAMYENKYPLVSALSRPLIVKKLVEVAKENGATAIAHGCTGKGNDQVRFEVGIHALAPDMKIEDPIREVHWAREEEIDYAKENGIPVPINKQSPYSIDENLWGRANECGILEDPWASAPADAYDRTVALEDTPDTPDVIELTFEHGVPSELNGEQLSLATLIMALDKLAGKHGIGRIDHVENRLIGIKSREIYECPAATVLLAAHKDIEDITLERSLAHFKPVIEKQIADMVYNAQWFTPLMTALLAFLKESQQDVNGTVRVKLFKGNVICEGRKSPNSLYDENLATYTVADSFDSEAAAGFIKLYGLPTQVYAQVHQQDQAPAQKKPAAPTKDEGAPDFIYQVQHQGVTN</sequence>
<comment type="subunit">
    <text evidence="2 10">Homotetramer.</text>
</comment>
<feature type="binding site" evidence="10">
    <location>
        <position position="157"/>
    </location>
    <ligand>
        <name>L-citrulline</name>
        <dbReference type="ChEBI" id="CHEBI:57743"/>
    </ligand>
</feature>
<comment type="caution">
    <text evidence="10">Lacks conserved residue(s) required for the propagation of feature annotation.</text>
</comment>
<feature type="domain" description="Arginosuccinate synthase C-terminal" evidence="13">
    <location>
        <begin position="156"/>
        <end position="374"/>
    </location>
</feature>
<evidence type="ECO:0000259" key="12">
    <source>
        <dbReference type="Pfam" id="PF00764"/>
    </source>
</evidence>
<keyword evidence="9 10" id="KW-0067">ATP-binding</keyword>
<evidence type="ECO:0000256" key="3">
    <source>
        <dbReference type="ARBA" id="ARBA00012286"/>
    </source>
</evidence>
<dbReference type="KEGG" id="lfe:LAF_1625"/>
<dbReference type="Pfam" id="PF00764">
    <property type="entry name" value="Arginosuc_synth"/>
    <property type="match status" value="1"/>
</dbReference>
<dbReference type="PANTHER" id="PTHR11587">
    <property type="entry name" value="ARGININOSUCCINATE SYNTHASE"/>
    <property type="match status" value="1"/>
</dbReference>
<dbReference type="FunFam" id="3.90.1260.10:FF:000007">
    <property type="entry name" value="Argininosuccinate synthase"/>
    <property type="match status" value="1"/>
</dbReference>
<evidence type="ECO:0000256" key="2">
    <source>
        <dbReference type="ARBA" id="ARBA00011881"/>
    </source>
</evidence>
<dbReference type="HAMAP" id="MF_00005">
    <property type="entry name" value="Arg_succ_synth_type1"/>
    <property type="match status" value="1"/>
</dbReference>
<dbReference type="PROSITE" id="PS00565">
    <property type="entry name" value="ARGININOSUCCIN_SYN_2"/>
    <property type="match status" value="1"/>
</dbReference>
<dbReference type="InterPro" id="IPR018223">
    <property type="entry name" value="Arginosuc_synth_CS"/>
</dbReference>
<evidence type="ECO:0000256" key="11">
    <source>
        <dbReference type="SAM" id="MobiDB-lite"/>
    </source>
</evidence>
<evidence type="ECO:0000256" key="7">
    <source>
        <dbReference type="ARBA" id="ARBA00022605"/>
    </source>
</evidence>
<dbReference type="Gene3D" id="1.20.5.470">
    <property type="entry name" value="Single helix bin"/>
    <property type="match status" value="1"/>
</dbReference>
<dbReference type="Gene3D" id="3.40.50.620">
    <property type="entry name" value="HUPs"/>
    <property type="match status" value="1"/>
</dbReference>
<evidence type="ECO:0000256" key="10">
    <source>
        <dbReference type="HAMAP-Rule" id="MF_00005"/>
    </source>
</evidence>
<dbReference type="EC" id="6.3.4.5" evidence="3 10"/>
<evidence type="ECO:0000256" key="4">
    <source>
        <dbReference type="ARBA" id="ARBA00022490"/>
    </source>
</evidence>
<keyword evidence="15" id="KW-1185">Reference proteome</keyword>
<feature type="domain" description="Arginosuccinate synthase-like N-terminal" evidence="12">
    <location>
        <begin position="3"/>
        <end position="147"/>
    </location>
</feature>
<dbReference type="GO" id="GO:0004055">
    <property type="term" value="F:argininosuccinate synthase activity"/>
    <property type="evidence" value="ECO:0007669"/>
    <property type="project" value="UniProtKB-UniRule"/>
</dbReference>
<dbReference type="InterPro" id="IPR023434">
    <property type="entry name" value="Arginosuc_synth_type_1_subfam"/>
</dbReference>
<feature type="compositionally biased region" description="Low complexity" evidence="11">
    <location>
        <begin position="379"/>
        <end position="392"/>
    </location>
</feature>
<accession>A0ABF7R4B8</accession>
<keyword evidence="4 10" id="KW-0963">Cytoplasm</keyword>
<feature type="binding site" evidence="10">
    <location>
        <position position="105"/>
    </location>
    <ligand>
        <name>L-citrulline</name>
        <dbReference type="ChEBI" id="CHEBI:57743"/>
    </ligand>
</feature>
<dbReference type="InterPro" id="IPR014729">
    <property type="entry name" value="Rossmann-like_a/b/a_fold"/>
</dbReference>
<feature type="binding site" evidence="10">
    <location>
        <position position="254"/>
    </location>
    <ligand>
        <name>L-citrulline</name>
        <dbReference type="ChEBI" id="CHEBI:57743"/>
    </ligand>
</feature>
<dbReference type="EMBL" id="AP008937">
    <property type="protein sequence ID" value="BAG27961.1"/>
    <property type="molecule type" value="Genomic_DNA"/>
</dbReference>
<evidence type="ECO:0000259" key="13">
    <source>
        <dbReference type="Pfam" id="PF20979"/>
    </source>
</evidence>
<dbReference type="FunFam" id="3.40.50.620:FF:000038">
    <property type="entry name" value="Argininosuccinate synthase"/>
    <property type="match status" value="1"/>
</dbReference>
<proteinExistence type="inferred from homology"/>
<dbReference type="InterPro" id="IPR001518">
    <property type="entry name" value="Arginosuc_synth"/>
</dbReference>
<evidence type="ECO:0000313" key="15">
    <source>
        <dbReference type="Proteomes" id="UP000001697"/>
    </source>
</evidence>
<dbReference type="GO" id="GO:0005524">
    <property type="term" value="F:ATP binding"/>
    <property type="evidence" value="ECO:0007669"/>
    <property type="project" value="UniProtKB-UniRule"/>
</dbReference>
<feature type="binding site" evidence="10">
    <location>
        <position position="105"/>
    </location>
    <ligand>
        <name>L-aspartate</name>
        <dbReference type="ChEBI" id="CHEBI:29991"/>
    </ligand>
</feature>
<comment type="subcellular location">
    <subcellularLocation>
        <location evidence="10">Cytoplasm</location>
    </subcellularLocation>
</comment>
<evidence type="ECO:0000313" key="14">
    <source>
        <dbReference type="EMBL" id="BAG27961.1"/>
    </source>
</evidence>
<dbReference type="GO" id="GO:0005737">
    <property type="term" value="C:cytoplasm"/>
    <property type="evidence" value="ECO:0007669"/>
    <property type="project" value="UniProtKB-SubCell"/>
</dbReference>
<feature type="binding site" evidence="10">
    <location>
        <position position="69"/>
    </location>
    <ligand>
        <name>L-citrulline</name>
        <dbReference type="ChEBI" id="CHEBI:57743"/>
    </ligand>
</feature>
<reference evidence="14 15" key="1">
    <citation type="journal article" date="2008" name="DNA Res.">
        <title>Comparative genome analysis of Lactobacillus reuteri and Lactobacillus fermentum reveal a genomic island for reuterin and cobalamin production.</title>
        <authorList>
            <person name="Morita H."/>
            <person name="Toh H."/>
            <person name="Fukuda S."/>
            <person name="Horikawa H."/>
            <person name="Oshima K."/>
            <person name="Suzuki T."/>
            <person name="Murakami M."/>
            <person name="Hisamatsu S."/>
            <person name="Kato Y."/>
            <person name="Takizawa T."/>
            <person name="Fukuoka H."/>
            <person name="Yoshimura T."/>
            <person name="Itoh K."/>
            <person name="O'Sullivan D.J."/>
            <person name="McKay L.L."/>
            <person name="Ohno H."/>
            <person name="Kikuchi J."/>
            <person name="Masaoka T."/>
            <person name="Hattori M."/>
        </authorList>
    </citation>
    <scope>NUCLEOTIDE SEQUENCE [LARGE SCALE GENOMIC DNA]</scope>
    <source>
        <strain evidence="15">NBRC 3956 / LMG 18251</strain>
    </source>
</reference>
<feature type="binding site" evidence="10">
    <location>
        <position position="99"/>
    </location>
    <ligand>
        <name>ATP</name>
        <dbReference type="ChEBI" id="CHEBI:30616"/>
    </ligand>
</feature>
<evidence type="ECO:0000256" key="8">
    <source>
        <dbReference type="ARBA" id="ARBA00022741"/>
    </source>
</evidence>
<keyword evidence="7 10" id="KW-0028">Amino-acid biosynthesis</keyword>
<name>A0ABF7R4B8_LIMF3</name>
<keyword evidence="5 10" id="KW-0055">Arginine biosynthesis</keyword>
<dbReference type="NCBIfam" id="TIGR00032">
    <property type="entry name" value="argG"/>
    <property type="match status" value="1"/>
</dbReference>
<dbReference type="CDD" id="cd01999">
    <property type="entry name" value="ASS"/>
    <property type="match status" value="1"/>
</dbReference>